<dbReference type="Pfam" id="PF03334">
    <property type="entry name" value="PhaG_MnhG_YufB"/>
    <property type="match status" value="1"/>
</dbReference>
<reference evidence="2 3" key="1">
    <citation type="submission" date="2020-07" db="EMBL/GenBank/DDBJ databases">
        <title>Whole genome sequence of Sphingobium yanoikuyae A3.</title>
        <authorList>
            <person name="Han S.-S."/>
        </authorList>
    </citation>
    <scope>NUCLEOTIDE SEQUENCE [LARGE SCALE GENOMIC DNA]</scope>
    <source>
        <strain evidence="2 3">A3</strain>
    </source>
</reference>
<accession>A0A9X7YAJ3</accession>
<evidence type="ECO:0000256" key="1">
    <source>
        <dbReference type="SAM" id="Phobius"/>
    </source>
</evidence>
<dbReference type="PANTHER" id="PTHR34703">
    <property type="entry name" value="ANTIPORTER SUBUNIT MNHG2-RELATED"/>
    <property type="match status" value="1"/>
</dbReference>
<dbReference type="AlphaFoldDB" id="A0A9X7YAJ3"/>
<dbReference type="InterPro" id="IPR005133">
    <property type="entry name" value="PhaG_MnhG_YufB"/>
</dbReference>
<dbReference type="Proteomes" id="UP000515377">
    <property type="component" value="Chromosome"/>
</dbReference>
<gene>
    <name evidence="2" type="ORF">H3V42_16015</name>
</gene>
<evidence type="ECO:0000313" key="2">
    <source>
        <dbReference type="EMBL" id="QNG43482.1"/>
    </source>
</evidence>
<evidence type="ECO:0000313" key="3">
    <source>
        <dbReference type="Proteomes" id="UP000515377"/>
    </source>
</evidence>
<proteinExistence type="predicted"/>
<organism evidence="2 3">
    <name type="scientific">Sphingobium yanoikuyae</name>
    <name type="common">Sphingomonas yanoikuyae</name>
    <dbReference type="NCBI Taxonomy" id="13690"/>
    <lineage>
        <taxon>Bacteria</taxon>
        <taxon>Pseudomonadati</taxon>
        <taxon>Pseudomonadota</taxon>
        <taxon>Alphaproteobacteria</taxon>
        <taxon>Sphingomonadales</taxon>
        <taxon>Sphingomonadaceae</taxon>
        <taxon>Sphingobium</taxon>
    </lineage>
</organism>
<dbReference type="EMBL" id="CP060122">
    <property type="protein sequence ID" value="QNG43482.1"/>
    <property type="molecule type" value="Genomic_DNA"/>
</dbReference>
<feature type="transmembrane region" description="Helical" evidence="1">
    <location>
        <begin position="74"/>
        <end position="95"/>
    </location>
</feature>
<feature type="transmembrane region" description="Helical" evidence="1">
    <location>
        <begin position="12"/>
        <end position="36"/>
    </location>
</feature>
<dbReference type="NCBIfam" id="TIGR01300">
    <property type="entry name" value="CPA3_mnhG_phaG"/>
    <property type="match status" value="1"/>
</dbReference>
<keyword evidence="1" id="KW-1133">Transmembrane helix</keyword>
<sequence length="113" mass="12012">MIQAPDLPLWAALIVGIFVLLGASITLIGAVGLIRLGSFYDRVHAPTLGPTLGTTCILVASITCFSVLQSRPVIHEILILVFVTGTTPVTLMLLARAALYRDRRAGSTDVPND</sequence>
<keyword evidence="1" id="KW-0812">Transmembrane</keyword>
<dbReference type="GO" id="GO:0015385">
    <property type="term" value="F:sodium:proton antiporter activity"/>
    <property type="evidence" value="ECO:0007669"/>
    <property type="project" value="TreeGrafter"/>
</dbReference>
<feature type="transmembrane region" description="Helical" evidence="1">
    <location>
        <begin position="48"/>
        <end position="68"/>
    </location>
</feature>
<keyword evidence="1" id="KW-0472">Membrane</keyword>
<name>A0A9X7YAJ3_SPHYA</name>
<protein>
    <submittedName>
        <fullName evidence="2">Cation:proton antiporter</fullName>
    </submittedName>
</protein>
<dbReference type="PANTHER" id="PTHR34703:SF1">
    <property type="entry name" value="ANTIPORTER SUBUNIT MNHG2-RELATED"/>
    <property type="match status" value="1"/>
</dbReference>